<gene>
    <name evidence="2" type="ORF">ACFQND_13285</name>
</gene>
<comment type="caution">
    <text evidence="2">The sequence shown here is derived from an EMBL/GenBank/DDBJ whole genome shotgun (WGS) entry which is preliminary data.</text>
</comment>
<keyword evidence="3" id="KW-1185">Reference proteome</keyword>
<dbReference type="EMBL" id="JBHSRS010000071">
    <property type="protein sequence ID" value="MFC6282200.1"/>
    <property type="molecule type" value="Genomic_DNA"/>
</dbReference>
<accession>A0ABW1TZ62</accession>
<protein>
    <submittedName>
        <fullName evidence="2">Nucleotide kinase domain-containing protein</fullName>
    </submittedName>
</protein>
<dbReference type="RefSeq" id="WP_371437675.1">
    <property type="nucleotide sequence ID" value="NZ_JBHSRS010000071.1"/>
</dbReference>
<evidence type="ECO:0000313" key="2">
    <source>
        <dbReference type="EMBL" id="MFC6282200.1"/>
    </source>
</evidence>
<evidence type="ECO:0000259" key="1">
    <source>
        <dbReference type="Pfam" id="PF18723"/>
    </source>
</evidence>
<keyword evidence="2" id="KW-0418">Kinase</keyword>
<proteinExistence type="predicted"/>
<evidence type="ECO:0000313" key="3">
    <source>
        <dbReference type="Proteomes" id="UP001596270"/>
    </source>
</evidence>
<organism evidence="2 3">
    <name type="scientific">Polaromonas aquatica</name>
    <dbReference type="NCBI Taxonomy" id="332657"/>
    <lineage>
        <taxon>Bacteria</taxon>
        <taxon>Pseudomonadati</taxon>
        <taxon>Pseudomonadota</taxon>
        <taxon>Betaproteobacteria</taxon>
        <taxon>Burkholderiales</taxon>
        <taxon>Comamonadaceae</taxon>
        <taxon>Polaromonas</taxon>
    </lineage>
</organism>
<feature type="domain" description="5-hmdU DNA kinase helical" evidence="1">
    <location>
        <begin position="11"/>
        <end position="272"/>
    </location>
</feature>
<reference evidence="3" key="1">
    <citation type="journal article" date="2019" name="Int. J. Syst. Evol. Microbiol.">
        <title>The Global Catalogue of Microorganisms (GCM) 10K type strain sequencing project: providing services to taxonomists for standard genome sequencing and annotation.</title>
        <authorList>
            <consortium name="The Broad Institute Genomics Platform"/>
            <consortium name="The Broad Institute Genome Sequencing Center for Infectious Disease"/>
            <person name="Wu L."/>
            <person name="Ma J."/>
        </authorList>
    </citation>
    <scope>NUCLEOTIDE SEQUENCE [LARGE SCALE GENOMIC DNA]</scope>
    <source>
        <strain evidence="3">CCUG 39402</strain>
    </source>
</reference>
<name>A0ABW1TZ62_9BURK</name>
<sequence length="291" mass="32736">MKNDILASELEHMVQWITEREAIRKRKEQGLPKPWTENRFLRDFRWCNVRRMDDRVSVALMANWYPLQGKPETQLVAAVLARLVNWPASLDDITGPQRFDISHLERARAKLAYRATMGWKVFTGAYVVPGVPGRNKVDSVCDLADLVASQASSILADSMAGTWAKLIKIDGLGSFLAGQIVADLAHLSAGQQWHDASTWAPLGPGSARGMNRLMGRPKDKAISQDQFNAELPALMEVLKPLIRDIYLDRNLHGFDFQNDLCEYDKFRRLMLGEGQVRSRYEGSGDAQIGLL</sequence>
<dbReference type="Pfam" id="PF18723">
    <property type="entry name" value="HMUDK_hel"/>
    <property type="match status" value="1"/>
</dbReference>
<dbReference type="Proteomes" id="UP001596270">
    <property type="component" value="Unassembled WGS sequence"/>
</dbReference>
<dbReference type="InterPro" id="IPR040684">
    <property type="entry name" value="HMUDK_hel"/>
</dbReference>
<dbReference type="GO" id="GO:0016301">
    <property type="term" value="F:kinase activity"/>
    <property type="evidence" value="ECO:0007669"/>
    <property type="project" value="UniProtKB-KW"/>
</dbReference>
<keyword evidence="2" id="KW-0808">Transferase</keyword>